<dbReference type="Proteomes" id="UP000285301">
    <property type="component" value="Unassembled WGS sequence"/>
</dbReference>
<organism evidence="3 5">
    <name type="scientific">Dinothrombium tinctorium</name>
    <dbReference type="NCBI Taxonomy" id="1965070"/>
    <lineage>
        <taxon>Eukaryota</taxon>
        <taxon>Metazoa</taxon>
        <taxon>Ecdysozoa</taxon>
        <taxon>Arthropoda</taxon>
        <taxon>Chelicerata</taxon>
        <taxon>Arachnida</taxon>
        <taxon>Acari</taxon>
        <taxon>Acariformes</taxon>
        <taxon>Trombidiformes</taxon>
        <taxon>Prostigmata</taxon>
        <taxon>Anystina</taxon>
        <taxon>Parasitengona</taxon>
        <taxon>Trombidioidea</taxon>
        <taxon>Trombidiidae</taxon>
        <taxon>Dinothrombium</taxon>
    </lineage>
</organism>
<proteinExistence type="predicted"/>
<name>A0A3S3NZP4_9ACAR</name>
<evidence type="ECO:0000313" key="2">
    <source>
        <dbReference type="EMBL" id="RWS00105.1"/>
    </source>
</evidence>
<reference evidence="3" key="2">
    <citation type="submission" date="2018-11" db="EMBL/GenBank/DDBJ databases">
        <title>Trombidioid mite genomics.</title>
        <authorList>
            <person name="Dong X."/>
        </authorList>
    </citation>
    <scope>NUCLEOTIDE SEQUENCE</scope>
    <source>
        <strain evidence="3">UoL-WK</strain>
    </source>
</reference>
<comment type="caution">
    <text evidence="3">The sequence shown here is derived from an EMBL/GenBank/DDBJ whole genome shotgun (WGS) entry which is preliminary data.</text>
</comment>
<protein>
    <recommendedName>
        <fullName evidence="6">Protection of telomeres protein 1</fullName>
    </recommendedName>
</protein>
<dbReference type="EMBL" id="NCKU01001369">
    <property type="protein sequence ID" value="RWS12289.1"/>
    <property type="molecule type" value="Genomic_DNA"/>
</dbReference>
<evidence type="ECO:0000313" key="5">
    <source>
        <dbReference type="Proteomes" id="UP000285301"/>
    </source>
</evidence>
<dbReference type="AlphaFoldDB" id="A0A3S3NZP4"/>
<dbReference type="EMBL" id="NCKU01000403">
    <property type="protein sequence ID" value="RWS15622.1"/>
    <property type="molecule type" value="Genomic_DNA"/>
</dbReference>
<evidence type="ECO:0000313" key="3">
    <source>
        <dbReference type="EMBL" id="RWS12289.1"/>
    </source>
</evidence>
<gene>
    <name evidence="2" type="ORF">B4U79_16922</name>
    <name evidence="1" type="ORF">B4U79_16956</name>
    <name evidence="4" type="ORF">B4U79_17216</name>
    <name evidence="3" type="ORF">B4U79_17470</name>
</gene>
<dbReference type="EMBL" id="NCKU01013047">
    <property type="protein sequence ID" value="RWR99924.1"/>
    <property type="molecule type" value="Genomic_DNA"/>
</dbReference>
<keyword evidence="5" id="KW-1185">Reference proteome</keyword>
<dbReference type="EMBL" id="NCKU01012358">
    <property type="protein sequence ID" value="RWS00105.1"/>
    <property type="molecule type" value="Genomic_DNA"/>
</dbReference>
<reference evidence="3 5" key="1">
    <citation type="journal article" date="2018" name="Gigascience">
        <title>Genomes of trombidid mites reveal novel predicted allergens and laterally-transferred genes associated with secondary metabolism.</title>
        <authorList>
            <person name="Dong X."/>
            <person name="Chaisiri K."/>
            <person name="Xia D."/>
            <person name="Armstrong S.D."/>
            <person name="Fang Y."/>
            <person name="Donnelly M.J."/>
            <person name="Kadowaki T."/>
            <person name="McGarry J.W."/>
            <person name="Darby A.C."/>
            <person name="Makepeace B.L."/>
        </authorList>
    </citation>
    <scope>NUCLEOTIDE SEQUENCE [LARGE SCALE GENOMIC DNA]</scope>
    <source>
        <strain evidence="3">UoL-WK</strain>
    </source>
</reference>
<evidence type="ECO:0008006" key="6">
    <source>
        <dbReference type="Google" id="ProtNLM"/>
    </source>
</evidence>
<evidence type="ECO:0000313" key="4">
    <source>
        <dbReference type="EMBL" id="RWS15622.1"/>
    </source>
</evidence>
<sequence length="339" mass="38581">MCDFASNYVQLLNEVGPKYLPIKFVKQWNHSRKLKDTVNIYGVVKEIADFNENGSDSRKKQTPIVKLVTLIDPTDSEGLVLRVIDQPLYFVPSCALRVKGLKINTRNNIVEFIYDKVFRFPDEFSTDLHQMPMFEFDFAPGNECQHFTDETDEQIIKYLESWYSDKMLNETNLGSLPEPRSSHPSYINIACKVLSKRVLQQSVILRIWDGSKPNFKFDYKASIEYINNLAANHNAANAMCALQSPKTSLFKDVNKEVLNETADDLMLENSIVVNIWANESELNCNHFNAANSLTLKNGDDLLLLTNVEVNKAGDGDIALLVLRSGRHRGKGARVIRKEK</sequence>
<accession>A0A3S3NZP4</accession>
<evidence type="ECO:0000313" key="1">
    <source>
        <dbReference type="EMBL" id="RWR99924.1"/>
    </source>
</evidence>
<dbReference type="Gene3D" id="2.40.50.140">
    <property type="entry name" value="Nucleic acid-binding proteins"/>
    <property type="match status" value="2"/>
</dbReference>
<dbReference type="InterPro" id="IPR012340">
    <property type="entry name" value="NA-bd_OB-fold"/>
</dbReference>